<gene>
    <name evidence="1" type="ORF">GWR21_09675</name>
</gene>
<dbReference type="Proteomes" id="UP000476411">
    <property type="component" value="Chromosome"/>
</dbReference>
<protein>
    <submittedName>
        <fullName evidence="1">Uncharacterized protein</fullName>
    </submittedName>
</protein>
<accession>A0A6B9ZCF9</accession>
<dbReference type="KEGG" id="chih:GWR21_09675"/>
<sequence length="408" mass="47480">MKTIKFSIEVNAIDSYIYSGHIFLVLIDGRLVFAPLSKIMWRLVSKYPEFENLLRLSFQRNDYLSNKQSDLFWGVGQLRNVFAKLWEKATEEIDFLIEFNEEDFKVISEIPSMPVLDMKLYAMRMYVGCKEGLYEILLNPEEDKYTLHPSKPEKRFDVKVTNLNAKSGEVIISANNDGLFHGSFLNERNKLRVEEKAVANKSIRTGWSSYDVINYDAPSSFEYFVNETTPIKEKPAYSKFDEFTERKRITEFGKSKFGVSQLLERSNIRKDDISYCFNSSGTGFFFLKDGRFVNINLNKDDKTDLYFKSRTNDLPTLESFPSKSNRPISTCIVPRGCVVEFFDKVVLYQNSKAKVIETSPTINIRTYPSSIRYKNLISVTKDDYITLHSIYPFVEETNDFRLDTLDFE</sequence>
<keyword evidence="2" id="KW-1185">Reference proteome</keyword>
<dbReference type="RefSeq" id="WP_162331542.1">
    <property type="nucleotide sequence ID" value="NZ_CP048113.1"/>
</dbReference>
<proteinExistence type="predicted"/>
<name>A0A6B9ZCF9_9BACT</name>
<dbReference type="EMBL" id="CP048113">
    <property type="protein sequence ID" value="QHS59847.1"/>
    <property type="molecule type" value="Genomic_DNA"/>
</dbReference>
<dbReference type="AlphaFoldDB" id="A0A6B9ZCF9"/>
<evidence type="ECO:0000313" key="1">
    <source>
        <dbReference type="EMBL" id="QHS59847.1"/>
    </source>
</evidence>
<organism evidence="1 2">
    <name type="scientific">Chitinophaga agri</name>
    <dbReference type="NCBI Taxonomy" id="2703787"/>
    <lineage>
        <taxon>Bacteria</taxon>
        <taxon>Pseudomonadati</taxon>
        <taxon>Bacteroidota</taxon>
        <taxon>Chitinophagia</taxon>
        <taxon>Chitinophagales</taxon>
        <taxon>Chitinophagaceae</taxon>
        <taxon>Chitinophaga</taxon>
    </lineage>
</organism>
<reference evidence="1 2" key="1">
    <citation type="submission" date="2020-01" db="EMBL/GenBank/DDBJ databases">
        <title>Complete genome sequence of Chitinophaga sp. H33E-04 isolated from quinoa roots.</title>
        <authorList>
            <person name="Weon H.-Y."/>
            <person name="Lee S.A."/>
        </authorList>
    </citation>
    <scope>NUCLEOTIDE SEQUENCE [LARGE SCALE GENOMIC DNA]</scope>
    <source>
        <strain evidence="1 2">H33E-04</strain>
    </source>
</reference>
<evidence type="ECO:0000313" key="2">
    <source>
        <dbReference type="Proteomes" id="UP000476411"/>
    </source>
</evidence>